<dbReference type="Proteomes" id="UP001056120">
    <property type="component" value="Linkage Group LG06"/>
</dbReference>
<evidence type="ECO:0000313" key="2">
    <source>
        <dbReference type="Proteomes" id="UP001056120"/>
    </source>
</evidence>
<keyword evidence="2" id="KW-1185">Reference proteome</keyword>
<organism evidence="1 2">
    <name type="scientific">Smallanthus sonchifolius</name>
    <dbReference type="NCBI Taxonomy" id="185202"/>
    <lineage>
        <taxon>Eukaryota</taxon>
        <taxon>Viridiplantae</taxon>
        <taxon>Streptophyta</taxon>
        <taxon>Embryophyta</taxon>
        <taxon>Tracheophyta</taxon>
        <taxon>Spermatophyta</taxon>
        <taxon>Magnoliopsida</taxon>
        <taxon>eudicotyledons</taxon>
        <taxon>Gunneridae</taxon>
        <taxon>Pentapetalae</taxon>
        <taxon>asterids</taxon>
        <taxon>campanulids</taxon>
        <taxon>Asterales</taxon>
        <taxon>Asteraceae</taxon>
        <taxon>Asteroideae</taxon>
        <taxon>Heliantheae alliance</taxon>
        <taxon>Millerieae</taxon>
        <taxon>Smallanthus</taxon>
    </lineage>
</organism>
<dbReference type="EMBL" id="CM042023">
    <property type="protein sequence ID" value="KAI3812700.1"/>
    <property type="molecule type" value="Genomic_DNA"/>
</dbReference>
<comment type="caution">
    <text evidence="1">The sequence shown here is derived from an EMBL/GenBank/DDBJ whole genome shotgun (WGS) entry which is preliminary data.</text>
</comment>
<protein>
    <submittedName>
        <fullName evidence="1">Uncharacterized protein</fullName>
    </submittedName>
</protein>
<gene>
    <name evidence="1" type="ORF">L1987_17412</name>
</gene>
<sequence>MISKSKVRCKDFCSLCSNLRRTLLFDGLDVCELPYSADEGGGDEYIWTDVEVDIGSGTLPMSCMWEVMRRLLPPSLLSAAKLSFDDLDVRELPNSDDDGGDDEYILTVMEVDIGSGTLLMS</sequence>
<reference evidence="1 2" key="2">
    <citation type="journal article" date="2022" name="Mol. Ecol. Resour.">
        <title>The genomes of chicory, endive, great burdock and yacon provide insights into Asteraceae paleo-polyploidization history and plant inulin production.</title>
        <authorList>
            <person name="Fan W."/>
            <person name="Wang S."/>
            <person name="Wang H."/>
            <person name="Wang A."/>
            <person name="Jiang F."/>
            <person name="Liu H."/>
            <person name="Zhao H."/>
            <person name="Xu D."/>
            <person name="Zhang Y."/>
        </authorList>
    </citation>
    <scope>NUCLEOTIDE SEQUENCE [LARGE SCALE GENOMIC DNA]</scope>
    <source>
        <strain evidence="2">cv. Yunnan</strain>
        <tissue evidence="1">Leaves</tissue>
    </source>
</reference>
<reference evidence="2" key="1">
    <citation type="journal article" date="2022" name="Mol. Ecol. Resour.">
        <title>The genomes of chicory, endive, great burdock and yacon provide insights into Asteraceae palaeo-polyploidization history and plant inulin production.</title>
        <authorList>
            <person name="Fan W."/>
            <person name="Wang S."/>
            <person name="Wang H."/>
            <person name="Wang A."/>
            <person name="Jiang F."/>
            <person name="Liu H."/>
            <person name="Zhao H."/>
            <person name="Xu D."/>
            <person name="Zhang Y."/>
        </authorList>
    </citation>
    <scope>NUCLEOTIDE SEQUENCE [LARGE SCALE GENOMIC DNA]</scope>
    <source>
        <strain evidence="2">cv. Yunnan</strain>
    </source>
</reference>
<proteinExistence type="predicted"/>
<accession>A0ACB9IXF3</accession>
<evidence type="ECO:0000313" key="1">
    <source>
        <dbReference type="EMBL" id="KAI3812700.1"/>
    </source>
</evidence>
<name>A0ACB9IXF3_9ASTR</name>